<feature type="domain" description="Histidine kinase/HSP90-like ATPase" evidence="2">
    <location>
        <begin position="4"/>
        <end position="98"/>
    </location>
</feature>
<organism evidence="3 4">
    <name type="scientific">Actinomadura rayongensis</name>
    <dbReference type="NCBI Taxonomy" id="1429076"/>
    <lineage>
        <taxon>Bacteria</taxon>
        <taxon>Bacillati</taxon>
        <taxon>Actinomycetota</taxon>
        <taxon>Actinomycetes</taxon>
        <taxon>Streptosporangiales</taxon>
        <taxon>Thermomonosporaceae</taxon>
        <taxon>Actinomadura</taxon>
    </lineage>
</organism>
<gene>
    <name evidence="3" type="ORF">GQ466_23480</name>
</gene>
<dbReference type="AlphaFoldDB" id="A0A6I4WJ20"/>
<dbReference type="Gene3D" id="3.30.565.10">
    <property type="entry name" value="Histidine kinase-like ATPase, C-terminal domain"/>
    <property type="match status" value="1"/>
</dbReference>
<dbReference type="SUPFAM" id="SSF55874">
    <property type="entry name" value="ATPase domain of HSP90 chaperone/DNA topoisomerase II/histidine kinase"/>
    <property type="match status" value="1"/>
</dbReference>
<dbReference type="GO" id="GO:0004674">
    <property type="term" value="F:protein serine/threonine kinase activity"/>
    <property type="evidence" value="ECO:0007669"/>
    <property type="project" value="UniProtKB-KW"/>
</dbReference>
<evidence type="ECO:0000259" key="2">
    <source>
        <dbReference type="Pfam" id="PF13581"/>
    </source>
</evidence>
<evidence type="ECO:0000313" key="3">
    <source>
        <dbReference type="EMBL" id="MXQ66984.1"/>
    </source>
</evidence>
<evidence type="ECO:0000256" key="1">
    <source>
        <dbReference type="ARBA" id="ARBA00022527"/>
    </source>
</evidence>
<dbReference type="PANTHER" id="PTHR35526:SF3">
    <property type="entry name" value="ANTI-SIGMA-F FACTOR RSBW"/>
    <property type="match status" value="1"/>
</dbReference>
<comment type="caution">
    <text evidence="3">The sequence shown here is derived from an EMBL/GenBank/DDBJ whole genome shotgun (WGS) entry which is preliminary data.</text>
</comment>
<sequence>MPDAVLVVGELMANAIEASGVLDTVTVHVRVERDQVILAVWDGAASLPRPQQVESLREKLDLSEGDWDDNGGWGLAIVQSLCSAYWVEPTPPRGKWVCAALACGQERTC</sequence>
<proteinExistence type="predicted"/>
<reference evidence="3 4" key="1">
    <citation type="submission" date="2019-12" db="EMBL/GenBank/DDBJ databases">
        <title>Nocardia macrotermitis sp. nov. and Nocardia aurantia sp. nov., isolated from the gut of the fungus growing-termite Macrotermes natalensis.</title>
        <authorList>
            <person name="Christine B."/>
            <person name="Rene B."/>
        </authorList>
    </citation>
    <scope>NUCLEOTIDE SEQUENCE [LARGE SCALE GENOMIC DNA]</scope>
    <source>
        <strain evidence="3 4">DSM 102126</strain>
    </source>
</reference>
<dbReference type="PANTHER" id="PTHR35526">
    <property type="entry name" value="ANTI-SIGMA-F FACTOR RSBW-RELATED"/>
    <property type="match status" value="1"/>
</dbReference>
<keyword evidence="1" id="KW-0808">Transferase</keyword>
<dbReference type="OrthoDB" id="3478068at2"/>
<keyword evidence="1" id="KW-0418">Kinase</keyword>
<name>A0A6I4WJ20_9ACTN</name>
<dbReference type="Proteomes" id="UP000431901">
    <property type="component" value="Unassembled WGS sequence"/>
</dbReference>
<dbReference type="InterPro" id="IPR003594">
    <property type="entry name" value="HATPase_dom"/>
</dbReference>
<dbReference type="InterPro" id="IPR036890">
    <property type="entry name" value="HATPase_C_sf"/>
</dbReference>
<keyword evidence="4" id="KW-1185">Reference proteome</keyword>
<dbReference type="Pfam" id="PF13581">
    <property type="entry name" value="HATPase_c_2"/>
    <property type="match status" value="1"/>
</dbReference>
<evidence type="ECO:0000313" key="4">
    <source>
        <dbReference type="Proteomes" id="UP000431901"/>
    </source>
</evidence>
<protein>
    <recommendedName>
        <fullName evidence="2">Histidine kinase/HSP90-like ATPase domain-containing protein</fullName>
    </recommendedName>
</protein>
<dbReference type="EMBL" id="WUTW01000005">
    <property type="protein sequence ID" value="MXQ66984.1"/>
    <property type="molecule type" value="Genomic_DNA"/>
</dbReference>
<keyword evidence="1" id="KW-0723">Serine/threonine-protein kinase</keyword>
<dbReference type="CDD" id="cd16936">
    <property type="entry name" value="HATPase_RsbW-like"/>
    <property type="match status" value="1"/>
</dbReference>
<dbReference type="InterPro" id="IPR050267">
    <property type="entry name" value="Anti-sigma-factor_SerPK"/>
</dbReference>
<accession>A0A6I4WJ20</accession>